<dbReference type="AlphaFoldDB" id="E8Z655"/>
<evidence type="ECO:0000313" key="1">
    <source>
        <dbReference type="EMBL" id="ACU44935.1"/>
    </source>
</evidence>
<name>E8Z655_PFIPI</name>
<reference evidence="1" key="1">
    <citation type="submission" date="2008-12" db="EMBL/GenBank/DDBJ databases">
        <authorList>
            <person name="Zhang H."/>
            <person name="Lin S."/>
        </authorList>
    </citation>
    <scope>NUCLEOTIDE SEQUENCE</scope>
    <source>
        <strain evidence="1">CCMP1831</strain>
    </source>
</reference>
<reference evidence="1" key="2">
    <citation type="book" date="2010" name="PROCEEDINGS OF 13TH INTERNATIONAL CONFERENCE ON HARMFUL ALGAE" publisher="International Society For The Study of Harmful Algae" city="Hong Kong, China">
        <title>Dinoflagellate meta-transcriptomics enabled by spliced leader.</title>
        <editorList>
            <person name="Unknown A."/>
        </editorList>
        <authorList>
            <person name="Lin S."/>
            <person name="Zhang H."/>
        </authorList>
    </citation>
    <scope>NUCLEOTIDE SEQUENCE</scope>
    <source>
        <strain evidence="1">CCMP1831</strain>
    </source>
</reference>
<accession>E8Z655</accession>
<proteinExistence type="evidence at transcript level"/>
<dbReference type="EMBL" id="FJ599880">
    <property type="protein sequence ID" value="ACU44935.1"/>
    <property type="molecule type" value="mRNA"/>
</dbReference>
<organism evidence="1">
    <name type="scientific">Pfiesteria piscicida</name>
    <name type="common">Phantom dinoflagellate</name>
    <dbReference type="NCBI Taxonomy" id="71001"/>
    <lineage>
        <taxon>Eukaryota</taxon>
        <taxon>Sar</taxon>
        <taxon>Alveolata</taxon>
        <taxon>Dinophyceae</taxon>
        <taxon>Peridiniales</taxon>
        <taxon>Pfiesteriaceae</taxon>
        <taxon>Pfiesteria</taxon>
    </lineage>
</organism>
<feature type="non-terminal residue" evidence="1">
    <location>
        <position position="1"/>
    </location>
</feature>
<sequence length="142" mass="15864">VKSDEIIARQRHSALATLLQQQDSADEHNAANSEAVQDHEISLSDAEYWLQSLRNSRKDRAGVAVKLCSNMLEIGGEPQHEVFCATKPRVIGKCGGKLCSSFDFNGLPEVDVAAPGRWELHLRRLEYNKKLGSMLCANQRCW</sequence>
<protein>
    <submittedName>
        <fullName evidence="1">Uncharacterized protein</fullName>
    </submittedName>
</protein>